<evidence type="ECO:0000256" key="1">
    <source>
        <dbReference type="ARBA" id="ARBA00004370"/>
    </source>
</evidence>
<reference evidence="6" key="2">
    <citation type="submission" date="2023-10" db="EMBL/GenBank/DDBJ databases">
        <authorList>
            <consortium name="PulseNet: The National Subtyping Network for Foodborne Disease Surveillance"/>
        </authorList>
    </citation>
    <scope>NUCLEOTIDE SEQUENCE</scope>
    <source>
        <strain evidence="6">PNUSAV004886</strain>
    </source>
</reference>
<dbReference type="eggNOG" id="COG3788">
    <property type="taxonomic scope" value="Bacteria"/>
</dbReference>
<keyword evidence="2 5" id="KW-0812">Transmembrane</keyword>
<organism evidence="7 8">
    <name type="scientific">Vibrio navarrensis</name>
    <dbReference type="NCBI Taxonomy" id="29495"/>
    <lineage>
        <taxon>Bacteria</taxon>
        <taxon>Pseudomonadati</taxon>
        <taxon>Pseudomonadota</taxon>
        <taxon>Gammaproteobacteria</taxon>
        <taxon>Vibrionales</taxon>
        <taxon>Vibrionaceae</taxon>
        <taxon>Vibrio</taxon>
    </lineage>
</organism>
<dbReference type="AlphaFoldDB" id="A0A099LU79"/>
<dbReference type="Proteomes" id="UP000029994">
    <property type="component" value="Unassembled WGS sequence"/>
</dbReference>
<sequence>MVTALYAAILSLIMIWLSTKVIAQRKAGQIKYADGGHPALIIARSAQSNAVEYIPITLILMALAEYNGAQLVWIHALGVLFVVGRIAHARAILSDTLPWRVRGMMLTFGVILALAITNLIYLPYERLW</sequence>
<dbReference type="Proteomes" id="UP001253463">
    <property type="component" value="Unassembled WGS sequence"/>
</dbReference>
<dbReference type="Gene3D" id="1.20.120.550">
    <property type="entry name" value="Membrane associated eicosanoid/glutathione metabolism-like domain"/>
    <property type="match status" value="1"/>
</dbReference>
<protein>
    <submittedName>
        <fullName evidence="6">MAPEG family protein</fullName>
    </submittedName>
    <submittedName>
        <fullName evidence="7">Membrane protein</fullName>
    </submittedName>
</protein>
<keyword evidence="8" id="KW-1185">Reference proteome</keyword>
<dbReference type="Pfam" id="PF01124">
    <property type="entry name" value="MAPEG"/>
    <property type="match status" value="1"/>
</dbReference>
<dbReference type="SUPFAM" id="SSF161084">
    <property type="entry name" value="MAPEG domain-like"/>
    <property type="match status" value="1"/>
</dbReference>
<proteinExistence type="predicted"/>
<dbReference type="EMBL" id="ABNSCA010000003">
    <property type="protein sequence ID" value="ELN6932160.1"/>
    <property type="molecule type" value="Genomic_DNA"/>
</dbReference>
<dbReference type="InterPro" id="IPR023352">
    <property type="entry name" value="MAPEG-like_dom_sf"/>
</dbReference>
<evidence type="ECO:0000256" key="3">
    <source>
        <dbReference type="ARBA" id="ARBA00022989"/>
    </source>
</evidence>
<gene>
    <name evidence="7" type="ORF">EA26_11000</name>
    <name evidence="6" type="ORF">RZY48_001545</name>
</gene>
<dbReference type="EMBL" id="JMCG01000001">
    <property type="protein sequence ID" value="KGK11803.1"/>
    <property type="molecule type" value="Genomic_DNA"/>
</dbReference>
<dbReference type="RefSeq" id="WP_039427377.1">
    <property type="nucleotide sequence ID" value="NZ_CAWPVW010000087.1"/>
</dbReference>
<comment type="subcellular location">
    <subcellularLocation>
        <location evidence="1">Membrane</location>
    </subcellularLocation>
</comment>
<feature type="transmembrane region" description="Helical" evidence="5">
    <location>
        <begin position="105"/>
        <end position="124"/>
    </location>
</feature>
<evidence type="ECO:0000313" key="8">
    <source>
        <dbReference type="Proteomes" id="UP000029994"/>
    </source>
</evidence>
<accession>A0A099LU79</accession>
<dbReference type="GO" id="GO:0016020">
    <property type="term" value="C:membrane"/>
    <property type="evidence" value="ECO:0007669"/>
    <property type="project" value="UniProtKB-SubCell"/>
</dbReference>
<feature type="transmembrane region" description="Helical" evidence="5">
    <location>
        <begin position="72"/>
        <end position="93"/>
    </location>
</feature>
<keyword evidence="4 5" id="KW-0472">Membrane</keyword>
<feature type="transmembrane region" description="Helical" evidence="5">
    <location>
        <begin position="6"/>
        <end position="23"/>
    </location>
</feature>
<dbReference type="PANTHER" id="PTHR35814:SF1">
    <property type="entry name" value="GLUTATHIONE S-TRANSFERASE-RELATED"/>
    <property type="match status" value="1"/>
</dbReference>
<reference evidence="7 8" key="1">
    <citation type="submission" date="2014-04" db="EMBL/GenBank/DDBJ databases">
        <title>Genome sequencing of Vibrio navarrensis strains.</title>
        <authorList>
            <person name="Gladney L.M."/>
            <person name="Katz L.S."/>
            <person name="Marino-Ramirez L."/>
            <person name="Jordan I.K."/>
        </authorList>
    </citation>
    <scope>NUCLEOTIDE SEQUENCE [LARGE SCALE GENOMIC DNA]</scope>
    <source>
        <strain evidence="7 8">ATCC 51183</strain>
    </source>
</reference>
<dbReference type="InterPro" id="IPR001129">
    <property type="entry name" value="Membr-assoc_MAPEG"/>
</dbReference>
<evidence type="ECO:0000256" key="4">
    <source>
        <dbReference type="ARBA" id="ARBA00023136"/>
    </source>
</evidence>
<dbReference type="STRING" id="29495.EA26_11000"/>
<evidence type="ECO:0000313" key="6">
    <source>
        <dbReference type="EMBL" id="ELN6932160.1"/>
    </source>
</evidence>
<keyword evidence="3 5" id="KW-1133">Transmembrane helix</keyword>
<evidence type="ECO:0000256" key="2">
    <source>
        <dbReference type="ARBA" id="ARBA00022692"/>
    </source>
</evidence>
<dbReference type="PANTHER" id="PTHR35814">
    <property type="match status" value="1"/>
</dbReference>
<dbReference type="GeneID" id="43683697"/>
<comment type="caution">
    <text evidence="7">The sequence shown here is derived from an EMBL/GenBank/DDBJ whole genome shotgun (WGS) entry which is preliminary data.</text>
</comment>
<name>A0A099LU79_9VIBR</name>
<evidence type="ECO:0000313" key="7">
    <source>
        <dbReference type="EMBL" id="KGK11803.1"/>
    </source>
</evidence>
<evidence type="ECO:0000256" key="5">
    <source>
        <dbReference type="SAM" id="Phobius"/>
    </source>
</evidence>